<dbReference type="GO" id="GO:0016810">
    <property type="term" value="F:hydrolase activity, acting on carbon-nitrogen (but not peptide) bonds"/>
    <property type="evidence" value="ECO:0007669"/>
    <property type="project" value="InterPro"/>
</dbReference>
<dbReference type="PANTHER" id="PTHR10587:SF137">
    <property type="entry name" value="4-DEOXY-4-FORMAMIDO-L-ARABINOSE-PHOSPHOUNDECAPRENOL DEFORMYLASE ARND-RELATED"/>
    <property type="match status" value="1"/>
</dbReference>
<dbReference type="SUPFAM" id="SSF88713">
    <property type="entry name" value="Glycoside hydrolase/deacetylase"/>
    <property type="match status" value="1"/>
</dbReference>
<reference evidence="2 3" key="1">
    <citation type="submission" date="2014-04" db="EMBL/GenBank/DDBJ databases">
        <title>Draft Genome Sequence of Synergistes jonesii.</title>
        <authorList>
            <person name="Coil D.A."/>
            <person name="Eisen J.A."/>
            <person name="Holland-Moritz H.E."/>
        </authorList>
    </citation>
    <scope>NUCLEOTIDE SEQUENCE [LARGE SCALE GENOMIC DNA]</scope>
    <source>
        <strain evidence="2 3">78-1</strain>
    </source>
</reference>
<dbReference type="RefSeq" id="WP_037977498.1">
    <property type="nucleotide sequence ID" value="NZ_JMKI01000038.1"/>
</dbReference>
<dbReference type="Gene3D" id="3.20.20.370">
    <property type="entry name" value="Glycoside hydrolase/deacetylase"/>
    <property type="match status" value="1"/>
</dbReference>
<gene>
    <name evidence="2" type="ORF">EH55_08155</name>
</gene>
<dbReference type="GO" id="GO:0005975">
    <property type="term" value="P:carbohydrate metabolic process"/>
    <property type="evidence" value="ECO:0007669"/>
    <property type="project" value="InterPro"/>
</dbReference>
<dbReference type="STRING" id="2754.EH55_08155"/>
<dbReference type="PROSITE" id="PS51677">
    <property type="entry name" value="NODB"/>
    <property type="match status" value="1"/>
</dbReference>
<dbReference type="PANTHER" id="PTHR10587">
    <property type="entry name" value="GLYCOSYL TRANSFERASE-RELATED"/>
    <property type="match status" value="1"/>
</dbReference>
<evidence type="ECO:0000313" key="3">
    <source>
        <dbReference type="Proteomes" id="UP000027665"/>
    </source>
</evidence>
<sequence>MSRLALKVDVDTLRGYTCGVPRLLDLFAKHRIRASIFFSFGPDNSGKAIRRIFRPGFVSKMLRTKAPSTYGWKTLMYGTLLPAPLIVPSDPSILRRAYDEGHETGVHAWDHVYLQDRLGGVSKEEYLSLYEKARALYAGICGRDPDIVAAPGWQVSRAVLEAEQELGVAWASDVRGFSPFLPRFEGRDYRVPQIPTTLPTMDEIYGLPGINDVTLPKAWLDGMDKEWNVLTLHAEMEGISKLTLLENFLNMARALGVEFHTLGEYAKEAPLPRCAIVAGKLEGRAGRLALQQEIPAEER</sequence>
<feature type="domain" description="NodB homology" evidence="1">
    <location>
        <begin position="2"/>
        <end position="260"/>
    </location>
</feature>
<dbReference type="InterPro" id="IPR002509">
    <property type="entry name" value="NODB_dom"/>
</dbReference>
<dbReference type="GeneID" id="90984203"/>
<organism evidence="2 3">
    <name type="scientific">Synergistes jonesii</name>
    <dbReference type="NCBI Taxonomy" id="2754"/>
    <lineage>
        <taxon>Bacteria</taxon>
        <taxon>Thermotogati</taxon>
        <taxon>Synergistota</taxon>
        <taxon>Synergistia</taxon>
        <taxon>Synergistales</taxon>
        <taxon>Synergistaceae</taxon>
        <taxon>Synergistes</taxon>
    </lineage>
</organism>
<comment type="caution">
    <text evidence="2">The sequence shown here is derived from an EMBL/GenBank/DDBJ whole genome shotgun (WGS) entry which is preliminary data.</text>
</comment>
<dbReference type="InterPro" id="IPR011330">
    <property type="entry name" value="Glyco_hydro/deAcase_b/a-brl"/>
</dbReference>
<dbReference type="OrthoDB" id="9806342at2"/>
<proteinExistence type="predicted"/>
<dbReference type="PATRIC" id="fig|2754.20.peg.1722"/>
<evidence type="ECO:0000313" key="2">
    <source>
        <dbReference type="EMBL" id="KEJ91638.1"/>
    </source>
</evidence>
<protein>
    <submittedName>
        <fullName evidence="2">Polysaccharide deacetylase</fullName>
    </submittedName>
</protein>
<dbReference type="eggNOG" id="COG0726">
    <property type="taxonomic scope" value="Bacteria"/>
</dbReference>
<name>A0A073IMR6_9BACT</name>
<dbReference type="Proteomes" id="UP000027665">
    <property type="component" value="Unassembled WGS sequence"/>
</dbReference>
<dbReference type="EMBL" id="JMKI01000038">
    <property type="protein sequence ID" value="KEJ91638.1"/>
    <property type="molecule type" value="Genomic_DNA"/>
</dbReference>
<accession>A0A073IMR6</accession>
<evidence type="ECO:0000259" key="1">
    <source>
        <dbReference type="PROSITE" id="PS51677"/>
    </source>
</evidence>
<dbReference type="Pfam" id="PF01522">
    <property type="entry name" value="Polysacc_deac_1"/>
    <property type="match status" value="1"/>
</dbReference>
<dbReference type="AlphaFoldDB" id="A0A073IMR6"/>
<dbReference type="InterPro" id="IPR050248">
    <property type="entry name" value="Polysacc_deacetylase_ArnD"/>
</dbReference>
<keyword evidence="3" id="KW-1185">Reference proteome</keyword>